<evidence type="ECO:0000256" key="12">
    <source>
        <dbReference type="SAM" id="SignalP"/>
    </source>
</evidence>
<gene>
    <name evidence="13" type="ORF">BN860_03004g</name>
</gene>
<evidence type="ECO:0000256" key="4">
    <source>
        <dbReference type="ARBA" id="ARBA00022824"/>
    </source>
</evidence>
<dbReference type="AlphaFoldDB" id="A0A8J2TBE7"/>
<feature type="compositionally biased region" description="Basic and acidic residues" evidence="10">
    <location>
        <begin position="202"/>
        <end position="212"/>
    </location>
</feature>
<comment type="function">
    <text evidence="7">Is probably involved in a pathway contributing to genomic integrity.</text>
</comment>
<evidence type="ECO:0000256" key="2">
    <source>
        <dbReference type="ARBA" id="ARBA00022692"/>
    </source>
</evidence>
<dbReference type="InterPro" id="IPR005595">
    <property type="entry name" value="TRAP_alpha"/>
</dbReference>
<keyword evidence="4" id="KW-0256">Endoplasmic reticulum</keyword>
<name>A0A8J2TBE7_ZYGB2</name>
<feature type="region of interest" description="Disordered" evidence="10">
    <location>
        <begin position="202"/>
        <end position="228"/>
    </location>
</feature>
<comment type="similarity">
    <text evidence="8">Belongs to the IRC22 family.</text>
</comment>
<evidence type="ECO:0000256" key="5">
    <source>
        <dbReference type="ARBA" id="ARBA00022989"/>
    </source>
</evidence>
<evidence type="ECO:0000256" key="3">
    <source>
        <dbReference type="ARBA" id="ARBA00022729"/>
    </source>
</evidence>
<comment type="subcellular location">
    <subcellularLocation>
        <location evidence="1">Endoplasmic reticulum membrane</location>
        <topology evidence="1">Single-pass type I membrane protein</topology>
    </subcellularLocation>
</comment>
<keyword evidence="14" id="KW-1185">Reference proteome</keyword>
<keyword evidence="2 11" id="KW-0812">Transmembrane</keyword>
<evidence type="ECO:0000256" key="7">
    <source>
        <dbReference type="ARBA" id="ARBA00037565"/>
    </source>
</evidence>
<evidence type="ECO:0000256" key="11">
    <source>
        <dbReference type="SAM" id="Phobius"/>
    </source>
</evidence>
<evidence type="ECO:0000256" key="6">
    <source>
        <dbReference type="ARBA" id="ARBA00023136"/>
    </source>
</evidence>
<evidence type="ECO:0000256" key="9">
    <source>
        <dbReference type="ARBA" id="ARBA00040085"/>
    </source>
</evidence>
<dbReference type="GO" id="GO:0005789">
    <property type="term" value="C:endoplasmic reticulum membrane"/>
    <property type="evidence" value="ECO:0007669"/>
    <property type="project" value="UniProtKB-SubCell"/>
</dbReference>
<dbReference type="EMBL" id="HG316465">
    <property type="protein sequence ID" value="CDF91615.1"/>
    <property type="molecule type" value="Genomic_DNA"/>
</dbReference>
<organism evidence="13 14">
    <name type="scientific">Zygosaccharomyces bailii (strain CLIB 213 / ATCC 58445 / CBS 680 / BCRC 21525 / NBRC 1098 / NCYC 1416 / NRRL Y-2227)</name>
    <dbReference type="NCBI Taxonomy" id="1333698"/>
    <lineage>
        <taxon>Eukaryota</taxon>
        <taxon>Fungi</taxon>
        <taxon>Dikarya</taxon>
        <taxon>Ascomycota</taxon>
        <taxon>Saccharomycotina</taxon>
        <taxon>Saccharomycetes</taxon>
        <taxon>Saccharomycetales</taxon>
        <taxon>Saccharomycetaceae</taxon>
        <taxon>Zygosaccharomyces</taxon>
    </lineage>
</organism>
<sequence length="228" mass="25010">MQLLQLIFYVVLSALVVFGEEVVGLDSVSNETAQNESQFIDFNVTYNILEKPAFDLSAGLEFSMEEIATFNYSFTNNENSNISVIGVAGTVIANPEGYQVANITEQSIGPVSIAVNETANFQSGIQLLLPEGAFYLLPVLFVLKDDKVMKIGIRPLLINVNPPPMSLLNPSFLSVQILLGLLIAAATYVFLALRKPGTRKKTSEKVSVEPVDHSWLPDTYKTPKKPLK</sequence>
<feature type="transmembrane region" description="Helical" evidence="11">
    <location>
        <begin position="172"/>
        <end position="193"/>
    </location>
</feature>
<evidence type="ECO:0000256" key="8">
    <source>
        <dbReference type="ARBA" id="ARBA00038311"/>
    </source>
</evidence>
<dbReference type="OrthoDB" id="1926781at2759"/>
<feature type="signal peptide" evidence="12">
    <location>
        <begin position="1"/>
        <end position="19"/>
    </location>
</feature>
<keyword evidence="5 11" id="KW-1133">Transmembrane helix</keyword>
<evidence type="ECO:0000256" key="1">
    <source>
        <dbReference type="ARBA" id="ARBA00004115"/>
    </source>
</evidence>
<feature type="chain" id="PRO_5035286900" description="Increased recombination centers protein 22" evidence="12">
    <location>
        <begin position="20"/>
        <end position="228"/>
    </location>
</feature>
<accession>A0A8J2TBE7</accession>
<keyword evidence="6 11" id="KW-0472">Membrane</keyword>
<proteinExistence type="inferred from homology"/>
<evidence type="ECO:0000313" key="14">
    <source>
        <dbReference type="Proteomes" id="UP000019375"/>
    </source>
</evidence>
<protein>
    <recommendedName>
        <fullName evidence="9">Increased recombination centers protein 22</fullName>
    </recommendedName>
</protein>
<keyword evidence="3 12" id="KW-0732">Signal</keyword>
<dbReference type="Proteomes" id="UP000019375">
    <property type="component" value="Unassembled WGS sequence"/>
</dbReference>
<evidence type="ECO:0000256" key="10">
    <source>
        <dbReference type="SAM" id="MobiDB-lite"/>
    </source>
</evidence>
<evidence type="ECO:0000313" key="13">
    <source>
        <dbReference type="EMBL" id="CDF91615.1"/>
    </source>
</evidence>
<reference evidence="14" key="1">
    <citation type="journal article" date="2013" name="Genome Announc.">
        <title>Genome sequence of the food spoilage yeast Zygosaccharomyces bailii CLIB 213(T).</title>
        <authorList>
            <person name="Galeote V."/>
            <person name="Bigey F."/>
            <person name="Devillers H."/>
            <person name="Neuveglise C."/>
            <person name="Dequin S."/>
        </authorList>
    </citation>
    <scope>NUCLEOTIDE SEQUENCE [LARGE SCALE GENOMIC DNA]</scope>
    <source>
        <strain evidence="14">CLIB 213 / ATCC 58445 / CBS 680 / CCRC 21525 / NBRC 1098 / NCYC 1416 / NRRL Y-2227</strain>
    </source>
</reference>
<dbReference type="Pfam" id="PF03896">
    <property type="entry name" value="TRAP_alpha"/>
    <property type="match status" value="1"/>
</dbReference>